<gene>
    <name evidence="1" type="ORF">T472_0201340</name>
</gene>
<organism evidence="1 2">
    <name type="scientific">Youngiibacter fragilis 232.1</name>
    <dbReference type="NCBI Taxonomy" id="994573"/>
    <lineage>
        <taxon>Bacteria</taxon>
        <taxon>Bacillati</taxon>
        <taxon>Bacillota</taxon>
        <taxon>Clostridia</taxon>
        <taxon>Eubacteriales</taxon>
        <taxon>Clostridiaceae</taxon>
        <taxon>Youngiibacter</taxon>
    </lineage>
</organism>
<dbReference type="AlphaFoldDB" id="V7IBZ7"/>
<reference evidence="1 2" key="1">
    <citation type="journal article" date="2014" name="Genome Announc.">
        <title>Genome Sequence of Youngiibacter fragilis, the Type Strain of the Genus Youngiibacter.</title>
        <authorList>
            <person name="Wawrik C.B."/>
            <person name="Callaghan A.V."/>
            <person name="Stamps B.W."/>
            <person name="Wawrik B."/>
        </authorList>
    </citation>
    <scope>NUCLEOTIDE SEQUENCE [LARGE SCALE GENOMIC DNA]</scope>
    <source>
        <strain evidence="1 2">232.1</strain>
    </source>
</reference>
<dbReference type="RefSeq" id="WP_023387806.1">
    <property type="nucleotide sequence ID" value="NZ_AXUN02000017.1"/>
</dbReference>
<proteinExistence type="predicted"/>
<sequence length="61" mass="6627">MEARVISDREIKKKILSMVIPITAENILQMTVGLVSMAMVDRISAVAVGAIGLSNVIFRLI</sequence>
<accession>V7IBZ7</accession>
<comment type="caution">
    <text evidence="1">The sequence shown here is derived from an EMBL/GenBank/DDBJ whole genome shotgun (WGS) entry which is preliminary data.</text>
</comment>
<dbReference type="EMBL" id="AXUN02000017">
    <property type="protein sequence ID" value="ETA82397.1"/>
    <property type="molecule type" value="Genomic_DNA"/>
</dbReference>
<dbReference type="Proteomes" id="UP000017747">
    <property type="component" value="Unassembled WGS sequence"/>
</dbReference>
<dbReference type="STRING" id="994573.T472_0201340"/>
<name>V7IBZ7_9CLOT</name>
<dbReference type="eggNOG" id="COG0534">
    <property type="taxonomic scope" value="Bacteria"/>
</dbReference>
<evidence type="ECO:0008006" key="3">
    <source>
        <dbReference type="Google" id="ProtNLM"/>
    </source>
</evidence>
<protein>
    <recommendedName>
        <fullName evidence="3">MATE family efflux transporter</fullName>
    </recommendedName>
</protein>
<keyword evidence="2" id="KW-1185">Reference proteome</keyword>
<dbReference type="OrthoDB" id="62420at2"/>
<evidence type="ECO:0000313" key="1">
    <source>
        <dbReference type="EMBL" id="ETA82397.1"/>
    </source>
</evidence>
<evidence type="ECO:0000313" key="2">
    <source>
        <dbReference type="Proteomes" id="UP000017747"/>
    </source>
</evidence>